<feature type="transmembrane region" description="Helical" evidence="7">
    <location>
        <begin position="127"/>
        <end position="147"/>
    </location>
</feature>
<feature type="transmembrane region" description="Helical" evidence="7">
    <location>
        <begin position="231"/>
        <end position="252"/>
    </location>
</feature>
<keyword evidence="3 7" id="KW-0812">Transmembrane</keyword>
<keyword evidence="5 7" id="KW-1133">Transmembrane helix</keyword>
<keyword evidence="9" id="KW-1185">Reference proteome</keyword>
<evidence type="ECO:0000313" key="8">
    <source>
        <dbReference type="EMBL" id="CAH0555231.1"/>
    </source>
</evidence>
<gene>
    <name evidence="8" type="ORF">MELIAE_LOCUS6644</name>
</gene>
<dbReference type="InterPro" id="IPR002657">
    <property type="entry name" value="BilAc:Na_symport/Acr3"/>
</dbReference>
<dbReference type="Pfam" id="PF01758">
    <property type="entry name" value="SBF"/>
    <property type="match status" value="1"/>
</dbReference>
<evidence type="ECO:0000256" key="2">
    <source>
        <dbReference type="ARBA" id="ARBA00006528"/>
    </source>
</evidence>
<accession>A0A9P0B467</accession>
<sequence length="448" mass="50015">MCPISGLVQFLIVVVTLLLMCHAVVVKPYKIQFEQKNITLHMYDTANIKYNILDGDPNNLQELQIFSTDNNIAEVKYLYIPLNNSEKVGTFNLTGNFLGKTLIKCKLPNSDELCEQFEVIVVRKKRLIDTIFTASVATLVSIIYINFGCALNWGELRKNLKRPIGPVIGFIGQFLIMPLLSFGLGKVLFPESPEMQLGMFFTGVSPAGGASNVWTVILEGNMDLSITMTTISTFAAFGMMPLWIFTLGKMIFDKGNLSVPYWQISEYAFALVVPLAIGYLIQRYLKKVSTFMARILKCFSSILILFIIIFAIVANLYLFKLFSWQIIVAGMGLPYLGYTFAFILAKLLKQPAPDCLAIAIETGIQNTGIAIFLLRFSLPQPEGDLTTIAPVAVAVMTPFPLLFMYIYKKLSARYSKKKLSLHDDCQSKLALDNNCNNDIPVCKLSVVS</sequence>
<dbReference type="GO" id="GO:0016020">
    <property type="term" value="C:membrane"/>
    <property type="evidence" value="ECO:0007669"/>
    <property type="project" value="UniProtKB-SubCell"/>
</dbReference>
<feature type="transmembrane region" description="Helical" evidence="7">
    <location>
        <begin position="356"/>
        <end position="376"/>
    </location>
</feature>
<protein>
    <submittedName>
        <fullName evidence="8">Uncharacterized protein</fullName>
    </submittedName>
</protein>
<dbReference type="AlphaFoldDB" id="A0A9P0B467"/>
<evidence type="ECO:0000256" key="5">
    <source>
        <dbReference type="ARBA" id="ARBA00022989"/>
    </source>
</evidence>
<dbReference type="Proteomes" id="UP001154078">
    <property type="component" value="Chromosome 4"/>
</dbReference>
<evidence type="ECO:0000256" key="3">
    <source>
        <dbReference type="ARBA" id="ARBA00022692"/>
    </source>
</evidence>
<feature type="transmembrane region" description="Helical" evidence="7">
    <location>
        <begin position="167"/>
        <end position="189"/>
    </location>
</feature>
<evidence type="ECO:0000256" key="1">
    <source>
        <dbReference type="ARBA" id="ARBA00004141"/>
    </source>
</evidence>
<evidence type="ECO:0000256" key="4">
    <source>
        <dbReference type="ARBA" id="ARBA00022847"/>
    </source>
</evidence>
<keyword evidence="4" id="KW-0769">Symport</keyword>
<comment type="similarity">
    <text evidence="2">Belongs to the bile acid:sodium symporter (BASS) (TC 2.A.28) family.</text>
</comment>
<evidence type="ECO:0000313" key="9">
    <source>
        <dbReference type="Proteomes" id="UP001154078"/>
    </source>
</evidence>
<feature type="transmembrane region" description="Helical" evidence="7">
    <location>
        <begin position="294"/>
        <end position="318"/>
    </location>
</feature>
<name>A0A9P0B467_BRAAE</name>
<dbReference type="PANTHER" id="PTHR10361">
    <property type="entry name" value="SODIUM-BILE ACID COTRANSPORTER"/>
    <property type="match status" value="1"/>
</dbReference>
<feature type="transmembrane region" description="Helical" evidence="7">
    <location>
        <begin position="264"/>
        <end position="282"/>
    </location>
</feature>
<dbReference type="EMBL" id="OV121135">
    <property type="protein sequence ID" value="CAH0555231.1"/>
    <property type="molecule type" value="Genomic_DNA"/>
</dbReference>
<organism evidence="8 9">
    <name type="scientific">Brassicogethes aeneus</name>
    <name type="common">Rape pollen beetle</name>
    <name type="synonym">Meligethes aeneus</name>
    <dbReference type="NCBI Taxonomy" id="1431903"/>
    <lineage>
        <taxon>Eukaryota</taxon>
        <taxon>Metazoa</taxon>
        <taxon>Ecdysozoa</taxon>
        <taxon>Arthropoda</taxon>
        <taxon>Hexapoda</taxon>
        <taxon>Insecta</taxon>
        <taxon>Pterygota</taxon>
        <taxon>Neoptera</taxon>
        <taxon>Endopterygota</taxon>
        <taxon>Coleoptera</taxon>
        <taxon>Polyphaga</taxon>
        <taxon>Cucujiformia</taxon>
        <taxon>Nitidulidae</taxon>
        <taxon>Meligethinae</taxon>
        <taxon>Brassicogethes</taxon>
    </lineage>
</organism>
<dbReference type="InterPro" id="IPR038770">
    <property type="entry name" value="Na+/solute_symporter_sf"/>
</dbReference>
<feature type="transmembrane region" description="Helical" evidence="7">
    <location>
        <begin position="388"/>
        <end position="407"/>
    </location>
</feature>
<dbReference type="GO" id="GO:0015293">
    <property type="term" value="F:symporter activity"/>
    <property type="evidence" value="ECO:0007669"/>
    <property type="project" value="UniProtKB-KW"/>
</dbReference>
<dbReference type="OrthoDB" id="203097at2759"/>
<feature type="transmembrane region" description="Helical" evidence="7">
    <location>
        <begin position="324"/>
        <end position="344"/>
    </location>
</feature>
<keyword evidence="4" id="KW-0813">Transport</keyword>
<dbReference type="Gene3D" id="1.20.1530.20">
    <property type="match status" value="1"/>
</dbReference>
<dbReference type="PANTHER" id="PTHR10361:SF28">
    <property type="entry name" value="P3 PROTEIN-RELATED"/>
    <property type="match status" value="1"/>
</dbReference>
<feature type="transmembrane region" description="Helical" evidence="7">
    <location>
        <begin position="6"/>
        <end position="26"/>
    </location>
</feature>
<proteinExistence type="inferred from homology"/>
<evidence type="ECO:0000256" key="7">
    <source>
        <dbReference type="SAM" id="Phobius"/>
    </source>
</evidence>
<dbReference type="InterPro" id="IPR004710">
    <property type="entry name" value="Bilac:Na_transpt"/>
</dbReference>
<keyword evidence="6 7" id="KW-0472">Membrane</keyword>
<comment type="subcellular location">
    <subcellularLocation>
        <location evidence="1">Membrane</location>
        <topology evidence="1">Multi-pass membrane protein</topology>
    </subcellularLocation>
</comment>
<evidence type="ECO:0000256" key="6">
    <source>
        <dbReference type="ARBA" id="ARBA00023136"/>
    </source>
</evidence>
<reference evidence="8" key="1">
    <citation type="submission" date="2021-12" db="EMBL/GenBank/DDBJ databases">
        <authorList>
            <person name="King R."/>
        </authorList>
    </citation>
    <scope>NUCLEOTIDE SEQUENCE</scope>
</reference>